<evidence type="ECO:0000313" key="1">
    <source>
        <dbReference type="EMBL" id="EMA09747.1"/>
    </source>
</evidence>
<sequence length="71" mass="7736">MRIPPLRSAVKMESDVSPRTHAVVLIDVGIDEFSFRRSATTSAADFVSTFRLILPEAIAIGVRFSHASCTS</sequence>
<protein>
    <submittedName>
        <fullName evidence="1">Uncharacterized protein</fullName>
    </submittedName>
</protein>
<accession>M0JKS5</accession>
<keyword evidence="2" id="KW-1185">Reference proteome</keyword>
<comment type="caution">
    <text evidence="1">The sequence shown here is derived from an EMBL/GenBank/DDBJ whole genome shotgun (WGS) entry which is preliminary data.</text>
</comment>
<organism evidence="1 2">
    <name type="scientific">Haloarcula vallismortis ATCC 29715</name>
    <dbReference type="NCBI Taxonomy" id="662477"/>
    <lineage>
        <taxon>Archaea</taxon>
        <taxon>Methanobacteriati</taxon>
        <taxon>Methanobacteriota</taxon>
        <taxon>Stenosarchaea group</taxon>
        <taxon>Halobacteria</taxon>
        <taxon>Halobacteriales</taxon>
        <taxon>Haloarculaceae</taxon>
        <taxon>Haloarcula</taxon>
    </lineage>
</organism>
<evidence type="ECO:0000313" key="2">
    <source>
        <dbReference type="Proteomes" id="UP000011534"/>
    </source>
</evidence>
<dbReference type="Proteomes" id="UP000011534">
    <property type="component" value="Unassembled WGS sequence"/>
</dbReference>
<gene>
    <name evidence="1" type="ORF">C437_05395</name>
</gene>
<proteinExistence type="predicted"/>
<dbReference type="EMBL" id="AOLQ01000017">
    <property type="protein sequence ID" value="EMA09747.1"/>
    <property type="molecule type" value="Genomic_DNA"/>
</dbReference>
<name>M0JKS5_HALVA</name>
<reference evidence="1 2" key="1">
    <citation type="journal article" date="2014" name="PLoS Genet.">
        <title>Phylogenetically driven sequencing of extremely halophilic archaea reveals strategies for static and dynamic osmo-response.</title>
        <authorList>
            <person name="Becker E.A."/>
            <person name="Seitzer P.M."/>
            <person name="Tritt A."/>
            <person name="Larsen D."/>
            <person name="Krusor M."/>
            <person name="Yao A.I."/>
            <person name="Wu D."/>
            <person name="Madern D."/>
            <person name="Eisen J.A."/>
            <person name="Darling A.E."/>
            <person name="Facciotti M.T."/>
        </authorList>
    </citation>
    <scope>NUCLEOTIDE SEQUENCE [LARGE SCALE GENOMIC DNA]</scope>
    <source>
        <strain evidence="1 2">ATCC 29715</strain>
    </source>
</reference>
<dbReference type="AlphaFoldDB" id="M0JKS5"/>